<organism evidence="2 3">
    <name type="scientific">Serendipita vermifera MAFF 305830</name>
    <dbReference type="NCBI Taxonomy" id="933852"/>
    <lineage>
        <taxon>Eukaryota</taxon>
        <taxon>Fungi</taxon>
        <taxon>Dikarya</taxon>
        <taxon>Basidiomycota</taxon>
        <taxon>Agaricomycotina</taxon>
        <taxon>Agaricomycetes</taxon>
        <taxon>Sebacinales</taxon>
        <taxon>Serendipitaceae</taxon>
        <taxon>Serendipita</taxon>
    </lineage>
</organism>
<gene>
    <name evidence="2" type="ORF">M408DRAFT_327035</name>
</gene>
<keyword evidence="1" id="KW-1133">Transmembrane helix</keyword>
<dbReference type="AlphaFoldDB" id="A0A0C2XUC9"/>
<dbReference type="PANTHER" id="PTHR28254">
    <property type="entry name" value="CYTOCHROME B-C1 COMPLEX SUBUNIT 10"/>
    <property type="match status" value="1"/>
</dbReference>
<dbReference type="EMBL" id="KN824280">
    <property type="protein sequence ID" value="KIM32487.1"/>
    <property type="molecule type" value="Genomic_DNA"/>
</dbReference>
<reference evidence="3" key="2">
    <citation type="submission" date="2015-01" db="EMBL/GenBank/DDBJ databases">
        <title>Evolutionary Origins and Diversification of the Mycorrhizal Mutualists.</title>
        <authorList>
            <consortium name="DOE Joint Genome Institute"/>
            <consortium name="Mycorrhizal Genomics Consortium"/>
            <person name="Kohler A."/>
            <person name="Kuo A."/>
            <person name="Nagy L.G."/>
            <person name="Floudas D."/>
            <person name="Copeland A."/>
            <person name="Barry K.W."/>
            <person name="Cichocki N."/>
            <person name="Veneault-Fourrey C."/>
            <person name="LaButti K."/>
            <person name="Lindquist E.A."/>
            <person name="Lipzen A."/>
            <person name="Lundell T."/>
            <person name="Morin E."/>
            <person name="Murat C."/>
            <person name="Riley R."/>
            <person name="Ohm R."/>
            <person name="Sun H."/>
            <person name="Tunlid A."/>
            <person name="Henrissat B."/>
            <person name="Grigoriev I.V."/>
            <person name="Hibbett D.S."/>
            <person name="Martin F."/>
        </authorList>
    </citation>
    <scope>NUCLEOTIDE SEQUENCE [LARGE SCALE GENOMIC DNA]</scope>
    <source>
        <strain evidence="3">MAFF 305830</strain>
    </source>
</reference>
<keyword evidence="1" id="KW-0472">Membrane</keyword>
<evidence type="ECO:0000256" key="1">
    <source>
        <dbReference type="SAM" id="Phobius"/>
    </source>
</evidence>
<dbReference type="InterPro" id="IPR019182">
    <property type="entry name" value="Cytochrome_b-c1_su10_fun"/>
</dbReference>
<feature type="transmembrane region" description="Helical" evidence="1">
    <location>
        <begin position="26"/>
        <end position="46"/>
    </location>
</feature>
<dbReference type="Pfam" id="PF09796">
    <property type="entry name" value="QCR10"/>
    <property type="match status" value="1"/>
</dbReference>
<dbReference type="OrthoDB" id="2391627at2759"/>
<dbReference type="GO" id="GO:0006122">
    <property type="term" value="P:mitochondrial electron transport, ubiquinol to cytochrome c"/>
    <property type="evidence" value="ECO:0007669"/>
    <property type="project" value="InterPro"/>
</dbReference>
<dbReference type="GO" id="GO:0005739">
    <property type="term" value="C:mitochondrion"/>
    <property type="evidence" value="ECO:0007669"/>
    <property type="project" value="GOC"/>
</dbReference>
<evidence type="ECO:0000313" key="3">
    <source>
        <dbReference type="Proteomes" id="UP000054097"/>
    </source>
</evidence>
<dbReference type="PANTHER" id="PTHR28254:SF1">
    <property type="entry name" value="CYTOCHROME B-C1 COMPLEX SUBUNIT 10, MITOCHONDRIAL"/>
    <property type="match status" value="1"/>
</dbReference>
<proteinExistence type="predicted"/>
<protein>
    <submittedName>
        <fullName evidence="2">Uncharacterized protein</fullName>
    </submittedName>
</protein>
<sequence length="78" mass="8633">MARTLQVRFTPASRRPFGLTASSLKAWNPALLFWGIGTGATLTLLLSNTPIFKKDVLIKLPVVGSIWVDDIHPEDKPF</sequence>
<dbReference type="STRING" id="933852.A0A0C2XUC9"/>
<name>A0A0C2XUC9_SERVB</name>
<keyword evidence="3" id="KW-1185">Reference proteome</keyword>
<reference evidence="2 3" key="1">
    <citation type="submission" date="2014-04" db="EMBL/GenBank/DDBJ databases">
        <authorList>
            <consortium name="DOE Joint Genome Institute"/>
            <person name="Kuo A."/>
            <person name="Zuccaro A."/>
            <person name="Kohler A."/>
            <person name="Nagy L.G."/>
            <person name="Floudas D."/>
            <person name="Copeland A."/>
            <person name="Barry K.W."/>
            <person name="Cichocki N."/>
            <person name="Veneault-Fourrey C."/>
            <person name="LaButti K."/>
            <person name="Lindquist E.A."/>
            <person name="Lipzen A."/>
            <person name="Lundell T."/>
            <person name="Morin E."/>
            <person name="Murat C."/>
            <person name="Sun H."/>
            <person name="Tunlid A."/>
            <person name="Henrissat B."/>
            <person name="Grigoriev I.V."/>
            <person name="Hibbett D.S."/>
            <person name="Martin F."/>
            <person name="Nordberg H.P."/>
            <person name="Cantor M.N."/>
            <person name="Hua S.X."/>
        </authorList>
    </citation>
    <scope>NUCLEOTIDE SEQUENCE [LARGE SCALE GENOMIC DNA]</scope>
    <source>
        <strain evidence="2 3">MAFF 305830</strain>
    </source>
</reference>
<dbReference type="Proteomes" id="UP000054097">
    <property type="component" value="Unassembled WGS sequence"/>
</dbReference>
<accession>A0A0C2XUC9</accession>
<keyword evidence="1" id="KW-0812">Transmembrane</keyword>
<evidence type="ECO:0000313" key="2">
    <source>
        <dbReference type="EMBL" id="KIM32487.1"/>
    </source>
</evidence>
<dbReference type="HOGENOM" id="CLU_152072_2_1_1"/>